<feature type="compositionally biased region" description="Basic and acidic residues" evidence="1">
    <location>
        <begin position="304"/>
        <end position="319"/>
    </location>
</feature>
<feature type="compositionally biased region" description="Polar residues" evidence="1">
    <location>
        <begin position="294"/>
        <end position="303"/>
    </location>
</feature>
<evidence type="ECO:0000313" key="3">
    <source>
        <dbReference type="Proteomes" id="UP001460270"/>
    </source>
</evidence>
<protein>
    <submittedName>
        <fullName evidence="2">Uncharacterized protein</fullName>
    </submittedName>
</protein>
<feature type="region of interest" description="Disordered" evidence="1">
    <location>
        <begin position="181"/>
        <end position="321"/>
    </location>
</feature>
<feature type="compositionally biased region" description="Basic and acidic residues" evidence="1">
    <location>
        <begin position="54"/>
        <end position="63"/>
    </location>
</feature>
<feature type="compositionally biased region" description="Basic and acidic residues" evidence="1">
    <location>
        <begin position="476"/>
        <end position="489"/>
    </location>
</feature>
<evidence type="ECO:0000256" key="1">
    <source>
        <dbReference type="SAM" id="MobiDB-lite"/>
    </source>
</evidence>
<feature type="compositionally biased region" description="Basic and acidic residues" evidence="1">
    <location>
        <begin position="353"/>
        <end position="367"/>
    </location>
</feature>
<dbReference type="Proteomes" id="UP001460270">
    <property type="component" value="Unassembled WGS sequence"/>
</dbReference>
<sequence>MHKAKHQVSRDQEAKKTSAKQTRTAGLQALSPTSASGGKAKTVTTKVKVSTEGAKNKTRESSNDRTGSLLPTLKDQSASSRTRIPKTSPITPDKTSTSEAAGSSSRVRKPVRTKEMVKSPVSTKPERRPSIEEIRRRGEISKAASKGITKTICEKFDQASANLVNGLESKDNSVKHVSHLAENKSFTTARSRLPVTSPNRKKSEDFLEVQSPTEPTQPSESPDKGTTSSRQLYKRNNQDEAGSPPKQTSSSRISDYKYKKKEPVDLPSSASKLPTLGQKISKTKLTKVPATLPLSPTSKQKNSLVKEDDTLKGDVEKDNNSNLLLSKTVTLIDDTTGNEQGEKNEMQLQDSRTQSEKEEILSTEKSNKNALMDGSGSVSEDKLHSDDKKPRQIQKNLDSLTLSSHKDEMDMGAKPVVHNKSHSDNKPDQEVSLSNTSSPQATKEMEKDLIACPANAQQLLKDQALAPKQALSSDSVKSDSLEKVLRTLA</sequence>
<accession>A0AAW0NUB2</accession>
<keyword evidence="3" id="KW-1185">Reference proteome</keyword>
<organism evidence="2 3">
    <name type="scientific">Mugilogobius chulae</name>
    <name type="common">yellowstripe goby</name>
    <dbReference type="NCBI Taxonomy" id="88201"/>
    <lineage>
        <taxon>Eukaryota</taxon>
        <taxon>Metazoa</taxon>
        <taxon>Chordata</taxon>
        <taxon>Craniata</taxon>
        <taxon>Vertebrata</taxon>
        <taxon>Euteleostomi</taxon>
        <taxon>Actinopterygii</taxon>
        <taxon>Neopterygii</taxon>
        <taxon>Teleostei</taxon>
        <taxon>Neoteleostei</taxon>
        <taxon>Acanthomorphata</taxon>
        <taxon>Gobiaria</taxon>
        <taxon>Gobiiformes</taxon>
        <taxon>Gobioidei</taxon>
        <taxon>Gobiidae</taxon>
        <taxon>Gobionellinae</taxon>
        <taxon>Mugilogobius</taxon>
    </lineage>
</organism>
<feature type="compositionally biased region" description="Basic and acidic residues" evidence="1">
    <location>
        <begin position="254"/>
        <end position="264"/>
    </location>
</feature>
<feature type="compositionally biased region" description="Polar residues" evidence="1">
    <location>
        <begin position="431"/>
        <end position="441"/>
    </location>
</feature>
<evidence type="ECO:0000313" key="2">
    <source>
        <dbReference type="EMBL" id="KAK7904491.1"/>
    </source>
</evidence>
<feature type="compositionally biased region" description="Low complexity" evidence="1">
    <location>
        <begin position="210"/>
        <end position="220"/>
    </location>
</feature>
<reference evidence="3" key="1">
    <citation type="submission" date="2024-04" db="EMBL/GenBank/DDBJ databases">
        <title>Salinicola lusitanus LLJ914,a marine bacterium isolated from the Okinawa Trough.</title>
        <authorList>
            <person name="Li J."/>
        </authorList>
    </citation>
    <scope>NUCLEOTIDE SEQUENCE [LARGE SCALE GENOMIC DNA]</scope>
</reference>
<feature type="compositionally biased region" description="Basic and acidic residues" evidence="1">
    <location>
        <begin position="124"/>
        <end position="140"/>
    </location>
</feature>
<feature type="region of interest" description="Disordered" evidence="1">
    <location>
        <begin position="1"/>
        <end position="146"/>
    </location>
</feature>
<feature type="compositionally biased region" description="Polar residues" evidence="1">
    <location>
        <begin position="224"/>
        <end position="235"/>
    </location>
</feature>
<feature type="compositionally biased region" description="Polar residues" evidence="1">
    <location>
        <begin position="393"/>
        <end position="403"/>
    </location>
</feature>
<feature type="region of interest" description="Disordered" evidence="1">
    <location>
        <begin position="333"/>
        <end position="449"/>
    </location>
</feature>
<feature type="compositionally biased region" description="Low complexity" evidence="1">
    <location>
        <begin position="35"/>
        <end position="51"/>
    </location>
</feature>
<gene>
    <name evidence="2" type="ORF">WMY93_017098</name>
</gene>
<feature type="compositionally biased region" description="Polar residues" evidence="1">
    <location>
        <begin position="184"/>
        <end position="198"/>
    </location>
</feature>
<feature type="region of interest" description="Disordered" evidence="1">
    <location>
        <begin position="467"/>
        <end position="489"/>
    </location>
</feature>
<feature type="compositionally biased region" description="Polar residues" evidence="1">
    <location>
        <begin position="19"/>
        <end position="34"/>
    </location>
</feature>
<comment type="caution">
    <text evidence="2">The sequence shown here is derived from an EMBL/GenBank/DDBJ whole genome shotgun (WGS) entry which is preliminary data.</text>
</comment>
<feature type="compositionally biased region" description="Basic and acidic residues" evidence="1">
    <location>
        <begin position="379"/>
        <end position="390"/>
    </location>
</feature>
<dbReference type="AlphaFoldDB" id="A0AAW0NUB2"/>
<name>A0AAW0NUB2_9GOBI</name>
<proteinExistence type="predicted"/>
<feature type="compositionally biased region" description="Polar residues" evidence="1">
    <location>
        <begin position="88"/>
        <end position="105"/>
    </location>
</feature>
<dbReference type="EMBL" id="JBBPFD010000012">
    <property type="protein sequence ID" value="KAK7904491.1"/>
    <property type="molecule type" value="Genomic_DNA"/>
</dbReference>